<feature type="transmembrane region" description="Helical" evidence="7">
    <location>
        <begin position="136"/>
        <end position="162"/>
    </location>
</feature>
<reference evidence="8" key="1">
    <citation type="submission" date="2006-10" db="EMBL/GenBank/DDBJ databases">
        <authorList>
            <person name="Amadeo P."/>
            <person name="Zhao Q."/>
            <person name="Wortman J."/>
            <person name="Fraser-Liggett C."/>
            <person name="Carlton J."/>
        </authorList>
    </citation>
    <scope>NUCLEOTIDE SEQUENCE</scope>
    <source>
        <strain evidence="8">G3</strain>
    </source>
</reference>
<gene>
    <name evidence="8" type="ORF">TVAG_171020</name>
</gene>
<dbReference type="PANTHER" id="PTHR31752">
    <property type="entry name" value="AUXIN EFFLUX CARRIER COMPONENT 1B-RELATED"/>
    <property type="match status" value="1"/>
</dbReference>
<evidence type="ECO:0000256" key="1">
    <source>
        <dbReference type="ARBA" id="ARBA00004141"/>
    </source>
</evidence>
<keyword evidence="9" id="KW-1185">Reference proteome</keyword>
<evidence type="ECO:0000256" key="5">
    <source>
        <dbReference type="ARBA" id="ARBA00022989"/>
    </source>
</evidence>
<dbReference type="InterPro" id="IPR051107">
    <property type="entry name" value="Auxin_Efflux_Carrier"/>
</dbReference>
<keyword evidence="4 7" id="KW-0812">Transmembrane</keyword>
<accession>A2FIP2</accession>
<evidence type="ECO:0000256" key="3">
    <source>
        <dbReference type="ARBA" id="ARBA00022448"/>
    </source>
</evidence>
<keyword evidence="6 7" id="KW-0472">Membrane</keyword>
<feature type="transmembrane region" description="Helical" evidence="7">
    <location>
        <begin position="183"/>
        <end position="209"/>
    </location>
</feature>
<dbReference type="Pfam" id="PF03547">
    <property type="entry name" value="Mem_trans"/>
    <property type="match status" value="1"/>
</dbReference>
<dbReference type="InterPro" id="IPR004776">
    <property type="entry name" value="Mem_transp_PIN-like"/>
</dbReference>
<evidence type="ECO:0000256" key="4">
    <source>
        <dbReference type="ARBA" id="ARBA00022692"/>
    </source>
</evidence>
<dbReference type="VEuPathDB" id="TrichDB:TVAG_171020"/>
<sequence>MCPGVIHIMDLDYGRVISVGCSILTQMIIGFIVVKTGLLKAEKIPMINRFCFLYMFFPLVLRFLAHQTVADLDFMPFGIMAAASAIAQVLLTLLMVVPFKNRFLTYVSSYFPAIYVNYVIVGLPIFTSIWPKANILIVSMITMSNDLVTAPVYLVEAAIVALMNRNKIHVEKNEPKEKFSFKIILNILKGLVTSPIILGDALGFIVAAIGKGVPTWVDRIISIDADGVLGVALFCVGGFLASHSIIACSWWKFIFCMFVKFILYPIIVAFVCWIFKLTPFLARCCTIMSTLPTASSCYMMAEAAGFGAGVSSTMIFWSMVLFIPFIIAWSAVLDALNIFVSN</sequence>
<keyword evidence="5 7" id="KW-1133">Transmembrane helix</keyword>
<feature type="transmembrane region" description="Helical" evidence="7">
    <location>
        <begin position="77"/>
        <end position="97"/>
    </location>
</feature>
<keyword evidence="3" id="KW-0813">Transport</keyword>
<comment type="subcellular location">
    <subcellularLocation>
        <location evidence="1">Membrane</location>
        <topology evidence="1">Multi-pass membrane protein</topology>
    </subcellularLocation>
</comment>
<comment type="similarity">
    <text evidence="2">Belongs to the auxin efflux carrier (TC 2.A.69.1) family.</text>
</comment>
<dbReference type="VEuPathDB" id="TrichDB:TVAGG3_0654420"/>
<feature type="transmembrane region" description="Helical" evidence="7">
    <location>
        <begin position="13"/>
        <end position="34"/>
    </location>
</feature>
<organism evidence="8 9">
    <name type="scientific">Trichomonas vaginalis (strain ATCC PRA-98 / G3)</name>
    <dbReference type="NCBI Taxonomy" id="412133"/>
    <lineage>
        <taxon>Eukaryota</taxon>
        <taxon>Metamonada</taxon>
        <taxon>Parabasalia</taxon>
        <taxon>Trichomonadida</taxon>
        <taxon>Trichomonadidae</taxon>
        <taxon>Trichomonas</taxon>
    </lineage>
</organism>
<reference evidence="8" key="2">
    <citation type="journal article" date="2007" name="Science">
        <title>Draft genome sequence of the sexually transmitted pathogen Trichomonas vaginalis.</title>
        <authorList>
            <person name="Carlton J.M."/>
            <person name="Hirt R.P."/>
            <person name="Silva J.C."/>
            <person name="Delcher A.L."/>
            <person name="Schatz M."/>
            <person name="Zhao Q."/>
            <person name="Wortman J.R."/>
            <person name="Bidwell S.L."/>
            <person name="Alsmark U.C.M."/>
            <person name="Besteiro S."/>
            <person name="Sicheritz-Ponten T."/>
            <person name="Noel C.J."/>
            <person name="Dacks J.B."/>
            <person name="Foster P.G."/>
            <person name="Simillion C."/>
            <person name="Van de Peer Y."/>
            <person name="Miranda-Saavedra D."/>
            <person name="Barton G.J."/>
            <person name="Westrop G.D."/>
            <person name="Mueller S."/>
            <person name="Dessi D."/>
            <person name="Fiori P.L."/>
            <person name="Ren Q."/>
            <person name="Paulsen I."/>
            <person name="Zhang H."/>
            <person name="Bastida-Corcuera F.D."/>
            <person name="Simoes-Barbosa A."/>
            <person name="Brown M.T."/>
            <person name="Hayes R.D."/>
            <person name="Mukherjee M."/>
            <person name="Okumura C.Y."/>
            <person name="Schneider R."/>
            <person name="Smith A.J."/>
            <person name="Vanacova S."/>
            <person name="Villalvazo M."/>
            <person name="Haas B.J."/>
            <person name="Pertea M."/>
            <person name="Feldblyum T.V."/>
            <person name="Utterback T.R."/>
            <person name="Shu C.L."/>
            <person name="Osoegawa K."/>
            <person name="de Jong P.J."/>
            <person name="Hrdy I."/>
            <person name="Horvathova L."/>
            <person name="Zubacova Z."/>
            <person name="Dolezal P."/>
            <person name="Malik S.B."/>
            <person name="Logsdon J.M. Jr."/>
            <person name="Henze K."/>
            <person name="Gupta A."/>
            <person name="Wang C.C."/>
            <person name="Dunne R.L."/>
            <person name="Upcroft J.A."/>
            <person name="Upcroft P."/>
            <person name="White O."/>
            <person name="Salzberg S.L."/>
            <person name="Tang P."/>
            <person name="Chiu C.-H."/>
            <person name="Lee Y.-S."/>
            <person name="Embley T.M."/>
            <person name="Coombs G.H."/>
            <person name="Mottram J.C."/>
            <person name="Tachezy J."/>
            <person name="Fraser-Liggett C.M."/>
            <person name="Johnson P.J."/>
        </authorList>
    </citation>
    <scope>NUCLEOTIDE SEQUENCE [LARGE SCALE GENOMIC DNA]</scope>
    <source>
        <strain evidence="8">G3</strain>
    </source>
</reference>
<dbReference type="GO" id="GO:0016020">
    <property type="term" value="C:membrane"/>
    <property type="evidence" value="ECO:0007669"/>
    <property type="project" value="UniProtKB-SubCell"/>
</dbReference>
<protein>
    <submittedName>
        <fullName evidence="8">Auxin Efflux Carrier family protein</fullName>
    </submittedName>
</protein>
<dbReference type="InParanoid" id="A2FIP2"/>
<dbReference type="Proteomes" id="UP000001542">
    <property type="component" value="Unassembled WGS sequence"/>
</dbReference>
<dbReference type="OrthoDB" id="2133778at2759"/>
<dbReference type="GO" id="GO:0055085">
    <property type="term" value="P:transmembrane transport"/>
    <property type="evidence" value="ECO:0007669"/>
    <property type="project" value="InterPro"/>
</dbReference>
<evidence type="ECO:0000256" key="7">
    <source>
        <dbReference type="SAM" id="Phobius"/>
    </source>
</evidence>
<dbReference type="Gene3D" id="1.20.1530.20">
    <property type="match status" value="1"/>
</dbReference>
<feature type="transmembrane region" description="Helical" evidence="7">
    <location>
        <begin position="109"/>
        <end position="130"/>
    </location>
</feature>
<dbReference type="InterPro" id="IPR038770">
    <property type="entry name" value="Na+/solute_symporter_sf"/>
</dbReference>
<name>A2FIP2_TRIV3</name>
<evidence type="ECO:0000313" key="9">
    <source>
        <dbReference type="Proteomes" id="UP000001542"/>
    </source>
</evidence>
<dbReference type="PANTHER" id="PTHR31752:SF18">
    <property type="entry name" value="AUXIN EFFLUX CARRIER COMPONENT 1"/>
    <property type="match status" value="1"/>
</dbReference>
<dbReference type="EMBL" id="DS113817">
    <property type="protein sequence ID" value="EAX95214.1"/>
    <property type="molecule type" value="Genomic_DNA"/>
</dbReference>
<dbReference type="RefSeq" id="XP_001308144.1">
    <property type="nucleotide sequence ID" value="XM_001308143.1"/>
</dbReference>
<proteinExistence type="inferred from homology"/>
<feature type="transmembrane region" description="Helical" evidence="7">
    <location>
        <begin position="229"/>
        <end position="250"/>
    </location>
</feature>
<evidence type="ECO:0000313" key="8">
    <source>
        <dbReference type="EMBL" id="EAX95214.1"/>
    </source>
</evidence>
<feature type="transmembrane region" description="Helical" evidence="7">
    <location>
        <begin position="315"/>
        <end position="340"/>
    </location>
</feature>
<dbReference type="KEGG" id="tva:4752958"/>
<dbReference type="AlphaFoldDB" id="A2FIP2"/>
<dbReference type="SMR" id="A2FIP2"/>
<feature type="transmembrane region" description="Helical" evidence="7">
    <location>
        <begin position="46"/>
        <end position="65"/>
    </location>
</feature>
<evidence type="ECO:0000256" key="6">
    <source>
        <dbReference type="ARBA" id="ARBA00023136"/>
    </source>
</evidence>
<evidence type="ECO:0000256" key="2">
    <source>
        <dbReference type="ARBA" id="ARBA00009177"/>
    </source>
</evidence>